<organism evidence="3 4">
    <name type="scientific">Malassezia cuniculi</name>
    <dbReference type="NCBI Taxonomy" id="948313"/>
    <lineage>
        <taxon>Eukaryota</taxon>
        <taxon>Fungi</taxon>
        <taxon>Dikarya</taxon>
        <taxon>Basidiomycota</taxon>
        <taxon>Ustilaginomycotina</taxon>
        <taxon>Malasseziomycetes</taxon>
        <taxon>Malasseziales</taxon>
        <taxon>Malasseziaceae</taxon>
        <taxon>Malassezia</taxon>
    </lineage>
</organism>
<accession>A0AAF0EWG3</accession>
<dbReference type="InterPro" id="IPR029058">
    <property type="entry name" value="AB_hydrolase_fold"/>
</dbReference>
<dbReference type="PANTHER" id="PTHR37471:SF1">
    <property type="entry name" value="AB HYDROLASE-1 DOMAIN-CONTAINING PROTEIN"/>
    <property type="match status" value="1"/>
</dbReference>
<name>A0AAF0EWG3_9BASI</name>
<evidence type="ECO:0000313" key="4">
    <source>
        <dbReference type="Proteomes" id="UP001219933"/>
    </source>
</evidence>
<protein>
    <submittedName>
        <fullName evidence="3">Uncharacterized protein</fullName>
    </submittedName>
</protein>
<dbReference type="SUPFAM" id="SSF53474">
    <property type="entry name" value="alpha/beta-Hydrolases"/>
    <property type="match status" value="1"/>
</dbReference>
<comment type="catalytic activity">
    <reaction evidence="2">
        <text>a monoacylglycerol + H2O = glycerol + a fatty acid + H(+)</text>
        <dbReference type="Rhea" id="RHEA:15245"/>
        <dbReference type="ChEBI" id="CHEBI:15377"/>
        <dbReference type="ChEBI" id="CHEBI:15378"/>
        <dbReference type="ChEBI" id="CHEBI:17408"/>
        <dbReference type="ChEBI" id="CHEBI:17754"/>
        <dbReference type="ChEBI" id="CHEBI:28868"/>
    </reaction>
</comment>
<comment type="catalytic activity">
    <reaction evidence="1">
        <text>a diacylglycerol + H2O = a monoacylglycerol + a fatty acid + H(+)</text>
        <dbReference type="Rhea" id="RHEA:32731"/>
        <dbReference type="ChEBI" id="CHEBI:15377"/>
        <dbReference type="ChEBI" id="CHEBI:15378"/>
        <dbReference type="ChEBI" id="CHEBI:17408"/>
        <dbReference type="ChEBI" id="CHEBI:18035"/>
        <dbReference type="ChEBI" id="CHEBI:28868"/>
    </reaction>
</comment>
<evidence type="ECO:0000313" key="3">
    <source>
        <dbReference type="EMBL" id="WFD35591.1"/>
    </source>
</evidence>
<dbReference type="PANTHER" id="PTHR37471">
    <property type="entry name" value="UNNAMED PRODUCT"/>
    <property type="match status" value="1"/>
</dbReference>
<dbReference type="Gene3D" id="3.40.50.1820">
    <property type="entry name" value="alpha/beta hydrolase"/>
    <property type="match status" value="1"/>
</dbReference>
<dbReference type="EMBL" id="CP119879">
    <property type="protein sequence ID" value="WFD35591.1"/>
    <property type="molecule type" value="Genomic_DNA"/>
</dbReference>
<sequence>MGLAISCAAAQGSECVFSLYYHARIKSLQMPVRGNRPSLHRVVTVFEHVLKDGLGDTLEEQEENAKKFMECNEDGITLPKVKQPLDVDDPRARWFRENFKLWFLGLKEEHITRADVEQWISWALTGRHREELQDASTNDESGYLNDLLEQGMALVEARRGLPFPKKVELTKVERSRRRMMLLSLDPVRVRMHPLGHYVLMKSLNLLHLRYLKLRYGLKVFKCGRISYFYYAPRDWTEEEATKGNKPLPLLFLHGLGVGHVQYCWSLAQFLAPGGKPAKRPFIMPIQPWIANDIFSHDFLAPWDAIEASETIRGILRRHDITRVNIVSHSKGTITHTWIIKNLADVIVRSCFVDPVPFELWNPYLCYRFMYKKPETGIEIGLRYFVARELGTAFTLSRHFNWSTNVLLPHEDFTNGHDPNLYRFYIAGDDSVFSAPHIRAYLKRNGIVDNVHYYEGLPHGALIMTPNSATPEFVAWLDEPMAA</sequence>
<reference evidence="3" key="1">
    <citation type="submission" date="2023-03" db="EMBL/GenBank/DDBJ databases">
        <title>Mating type loci evolution in Malassezia.</title>
        <authorList>
            <person name="Coelho M.A."/>
        </authorList>
    </citation>
    <scope>NUCLEOTIDE SEQUENCE</scope>
    <source>
        <strain evidence="3">CBS 11721</strain>
    </source>
</reference>
<dbReference type="Proteomes" id="UP001219933">
    <property type="component" value="Chromosome 3"/>
</dbReference>
<evidence type="ECO:0000256" key="2">
    <source>
        <dbReference type="ARBA" id="ARBA00048461"/>
    </source>
</evidence>
<proteinExistence type="predicted"/>
<dbReference type="AlphaFoldDB" id="A0AAF0EWG3"/>
<evidence type="ECO:0000256" key="1">
    <source>
        <dbReference type="ARBA" id="ARBA00047591"/>
    </source>
</evidence>
<keyword evidence="4" id="KW-1185">Reference proteome</keyword>
<gene>
    <name evidence="3" type="ORF">MCUN1_002447</name>
</gene>